<dbReference type="Gene3D" id="3.60.10.10">
    <property type="entry name" value="Endonuclease/exonuclease/phosphatase"/>
    <property type="match status" value="1"/>
</dbReference>
<dbReference type="SUPFAM" id="SSF56672">
    <property type="entry name" value="DNA/RNA polymerases"/>
    <property type="match status" value="1"/>
</dbReference>
<accession>A0ABQ5CN71</accession>
<dbReference type="PANTHER" id="PTHR33116:SF84">
    <property type="entry name" value="RNA-DIRECTED DNA POLYMERASE"/>
    <property type="match status" value="1"/>
</dbReference>
<name>A0ABQ5CN71_9ASTR</name>
<sequence>VKFYCTIVYASNNGNERRLLWNELAHHKHIAGQWPWLLMGDFNVNMDVSEHSAGGANRTLDMQDFRDTMNSIEVDDIFLIIKDRAPKKKKAFRFSNFITRKEEFMLTVKKKWEENIQGTYMYQFVKKLKRLKHPLNNLSWNKGNVFNNVFNLKEKLKSCQENIDKNPHDKMMKKLAVDTLNEYSEAVKHEISNRFEGEQVADQFVKHFESFLGSSRPVTTLNNDIFINTLSVEEAEVIVREVNDKEIKEALFDIDGDKVSGPDGYSSEFFKKAWEVIGKDFFYVMKEFFSSGRHIQDNILIAQELLRGYNRINGPRRCSMQIDIQKAYDTVNWSFMEKTLFGFGFHRTMINWIMQCITSSKFSIYLNGETHGYFKGGRGLRQGDLISPYLFTLVMEVFNLIMKKNIAASSEFGYHFGCKELKLPHICFVDDLLVLCKGNKESLLVIKQSFKEFGQMSGLTANLGKSIIFFGSIKEEVKQDLLQILPFKCGKLHARYMGVPLLAKKLSVQDCKILIDKVEDKINLINEFDKLFKKFLWNAGDSATGKARVAWKIICRPKEQGGLDHVLYEVGKGNKIFIWYDKWNSFGTLGDVVSQRDLYDARLPMDAKVSDLISDNMWKWPRDWLSKFLNGKTVIWFNQLIPKHGFILWLAIQKRLLTQDRMAKWNKGGKMLCGLCNTIRDSHDHLFFHCDFANKVWKDVIKMSYKFGNHNQLDELCNELGRRTMVSKFGNVVDKLLLAATVYYIWQERNKRIFKAEKRSVDAVSKLIKDCVKSKLMSIQVKKSKCVLNLCRKWDLRWNNGGLIAAE</sequence>
<dbReference type="Pfam" id="PF00078">
    <property type="entry name" value="RVT_1"/>
    <property type="match status" value="1"/>
</dbReference>
<dbReference type="PROSITE" id="PS50878">
    <property type="entry name" value="RT_POL"/>
    <property type="match status" value="1"/>
</dbReference>
<gene>
    <name evidence="2" type="ORF">Tco_0907663</name>
</gene>
<dbReference type="InterPro" id="IPR036691">
    <property type="entry name" value="Endo/exonu/phosph_ase_sf"/>
</dbReference>
<keyword evidence="3" id="KW-1185">Reference proteome</keyword>
<dbReference type="InterPro" id="IPR043502">
    <property type="entry name" value="DNA/RNA_pol_sf"/>
</dbReference>
<keyword evidence="2" id="KW-0548">Nucleotidyltransferase</keyword>
<dbReference type="Proteomes" id="UP001151760">
    <property type="component" value="Unassembled WGS sequence"/>
</dbReference>
<proteinExistence type="predicted"/>
<reference evidence="2" key="1">
    <citation type="journal article" date="2022" name="Int. J. Mol. Sci.">
        <title>Draft Genome of Tanacetum Coccineum: Genomic Comparison of Closely Related Tanacetum-Family Plants.</title>
        <authorList>
            <person name="Yamashiro T."/>
            <person name="Shiraishi A."/>
            <person name="Nakayama K."/>
            <person name="Satake H."/>
        </authorList>
    </citation>
    <scope>NUCLEOTIDE SEQUENCE</scope>
</reference>
<evidence type="ECO:0000259" key="1">
    <source>
        <dbReference type="PROSITE" id="PS50878"/>
    </source>
</evidence>
<dbReference type="Pfam" id="PF13966">
    <property type="entry name" value="zf-RVT"/>
    <property type="match status" value="1"/>
</dbReference>
<dbReference type="GO" id="GO:0003964">
    <property type="term" value="F:RNA-directed DNA polymerase activity"/>
    <property type="evidence" value="ECO:0007669"/>
    <property type="project" value="UniProtKB-KW"/>
</dbReference>
<feature type="non-terminal residue" evidence="2">
    <location>
        <position position="1"/>
    </location>
</feature>
<evidence type="ECO:0000313" key="3">
    <source>
        <dbReference type="Proteomes" id="UP001151760"/>
    </source>
</evidence>
<reference evidence="2" key="2">
    <citation type="submission" date="2022-01" db="EMBL/GenBank/DDBJ databases">
        <authorList>
            <person name="Yamashiro T."/>
            <person name="Shiraishi A."/>
            <person name="Satake H."/>
            <person name="Nakayama K."/>
        </authorList>
    </citation>
    <scope>NUCLEOTIDE SEQUENCE</scope>
</reference>
<organism evidence="2 3">
    <name type="scientific">Tanacetum coccineum</name>
    <dbReference type="NCBI Taxonomy" id="301880"/>
    <lineage>
        <taxon>Eukaryota</taxon>
        <taxon>Viridiplantae</taxon>
        <taxon>Streptophyta</taxon>
        <taxon>Embryophyta</taxon>
        <taxon>Tracheophyta</taxon>
        <taxon>Spermatophyta</taxon>
        <taxon>Magnoliopsida</taxon>
        <taxon>eudicotyledons</taxon>
        <taxon>Gunneridae</taxon>
        <taxon>Pentapetalae</taxon>
        <taxon>asterids</taxon>
        <taxon>campanulids</taxon>
        <taxon>Asterales</taxon>
        <taxon>Asteraceae</taxon>
        <taxon>Asteroideae</taxon>
        <taxon>Anthemideae</taxon>
        <taxon>Anthemidinae</taxon>
        <taxon>Tanacetum</taxon>
    </lineage>
</organism>
<keyword evidence="2" id="KW-0695">RNA-directed DNA polymerase</keyword>
<protein>
    <submittedName>
        <fullName evidence="2">RNA-directed DNA polymerase, eukaryota, reverse transcriptase zinc-binding domain protein</fullName>
    </submittedName>
</protein>
<evidence type="ECO:0000313" key="2">
    <source>
        <dbReference type="EMBL" id="GJT27388.1"/>
    </source>
</evidence>
<dbReference type="InterPro" id="IPR026960">
    <property type="entry name" value="RVT-Znf"/>
</dbReference>
<dbReference type="PANTHER" id="PTHR33116">
    <property type="entry name" value="REVERSE TRANSCRIPTASE ZINC-BINDING DOMAIN-CONTAINING PROTEIN-RELATED-RELATED"/>
    <property type="match status" value="1"/>
</dbReference>
<comment type="caution">
    <text evidence="2">The sequence shown here is derived from an EMBL/GenBank/DDBJ whole genome shotgun (WGS) entry which is preliminary data.</text>
</comment>
<dbReference type="InterPro" id="IPR000477">
    <property type="entry name" value="RT_dom"/>
</dbReference>
<dbReference type="EMBL" id="BQNB010014373">
    <property type="protein sequence ID" value="GJT27388.1"/>
    <property type="molecule type" value="Genomic_DNA"/>
</dbReference>
<keyword evidence="2" id="KW-0808">Transferase</keyword>
<feature type="domain" description="Reverse transcriptase" evidence="1">
    <location>
        <begin position="189"/>
        <end position="501"/>
    </location>
</feature>
<dbReference type="SUPFAM" id="SSF56219">
    <property type="entry name" value="DNase I-like"/>
    <property type="match status" value="1"/>
</dbReference>